<feature type="compositionally biased region" description="Basic residues" evidence="1">
    <location>
        <begin position="139"/>
        <end position="173"/>
    </location>
</feature>
<protein>
    <submittedName>
        <fullName evidence="2">Uncharacterized protein</fullName>
    </submittedName>
</protein>
<evidence type="ECO:0000256" key="1">
    <source>
        <dbReference type="SAM" id="MobiDB-lite"/>
    </source>
</evidence>
<evidence type="ECO:0000313" key="2">
    <source>
        <dbReference type="EMBL" id="KAJ3572700.1"/>
    </source>
</evidence>
<name>A0AAD5VXG8_9AGAR</name>
<proteinExistence type="predicted"/>
<reference evidence="2" key="1">
    <citation type="submission" date="2022-07" db="EMBL/GenBank/DDBJ databases">
        <title>Genome Sequence of Leucocoprinus birnbaumii.</title>
        <authorList>
            <person name="Buettner E."/>
        </authorList>
    </citation>
    <scope>NUCLEOTIDE SEQUENCE</scope>
    <source>
        <strain evidence="2">VT141</strain>
    </source>
</reference>
<dbReference type="PANTHER" id="PTHR34689">
    <property type="entry name" value="NUCLEIC ACID-BINDING PROTEIN"/>
    <property type="match status" value="1"/>
</dbReference>
<dbReference type="PANTHER" id="PTHR34689:SF1">
    <property type="entry name" value="NUCLEIC ACID-BINDING PROTEIN"/>
    <property type="match status" value="1"/>
</dbReference>
<sequence length="335" mass="37585">MQLWLRAPLHVVHLGSSTSSGNLITPASKLATSGPAPAKKKCRPAQGLVLPNLTRTPQNHAEIVVEAAKEVGASVHAGIKLKTGVAETMDEIGGTTTHGPGPGLETGKDTIVNHPRARGLAGDTTLRLVRGQGIERKGDNRKRRKKEKKSRRKESRERRKEKKREKKEKKKKGTSSSHWGKYGVLTEVDIFTKGPEFHAWLVEERKINPETLSKDQERKEFARFVEDFNTAPPATLPNEKFYDMAKYERRMDALRQGEYLPPAEDSYDPAADMRALSGAHKKKAPERESYMSREQLEELRKVQNERVQVGKMKLLGMDVKQTMGVRMDGTAFDDI</sequence>
<dbReference type="AlphaFoldDB" id="A0AAD5VXG8"/>
<organism evidence="2 3">
    <name type="scientific">Leucocoprinus birnbaumii</name>
    <dbReference type="NCBI Taxonomy" id="56174"/>
    <lineage>
        <taxon>Eukaryota</taxon>
        <taxon>Fungi</taxon>
        <taxon>Dikarya</taxon>
        <taxon>Basidiomycota</taxon>
        <taxon>Agaricomycotina</taxon>
        <taxon>Agaricomycetes</taxon>
        <taxon>Agaricomycetidae</taxon>
        <taxon>Agaricales</taxon>
        <taxon>Agaricineae</taxon>
        <taxon>Agaricaceae</taxon>
        <taxon>Leucocoprinus</taxon>
    </lineage>
</organism>
<accession>A0AAD5VXG8</accession>
<evidence type="ECO:0000313" key="3">
    <source>
        <dbReference type="Proteomes" id="UP001213000"/>
    </source>
</evidence>
<dbReference type="Proteomes" id="UP001213000">
    <property type="component" value="Unassembled WGS sequence"/>
</dbReference>
<gene>
    <name evidence="2" type="ORF">NP233_g2901</name>
</gene>
<feature type="region of interest" description="Disordered" evidence="1">
    <location>
        <begin position="115"/>
        <end position="178"/>
    </location>
</feature>
<comment type="caution">
    <text evidence="2">The sequence shown here is derived from an EMBL/GenBank/DDBJ whole genome shotgun (WGS) entry which is preliminary data.</text>
</comment>
<keyword evidence="3" id="KW-1185">Reference proteome</keyword>
<dbReference type="EMBL" id="JANIEX010000131">
    <property type="protein sequence ID" value="KAJ3572700.1"/>
    <property type="molecule type" value="Genomic_DNA"/>
</dbReference>